<sequence length="367" mass="37403">MSDARSAAVAFLRAAWTPAALVAALLAVVVVASALGAEGGQVAITEMLIRVVVVIGIYVFAGNSGILSFGHIGFMCIGAYAAGWAACDPEWKGLMLTGLPAFLAEHRYPMPVAVLGSAALGGVAATLFGMAITRLSGIAASIATFAFLVIVNSVYANWDTVTAGTSSMVGIPAVVGPWTSLLFAAIAIVVAYLFQISGYGLMLRASRDDAVAAASSGVDIRRLRLIAFGVSGAIVGAAGGVYAHFLGILTTDTFYLDLTFITIAMLIIGGIGSLTGAVVGVLFITLVIEVLRALEAGVTIGGAAIALPHGAQEVGLGVLMALVLIFRPQGIMGGQEVPSPFPPAGSGRLRAGRIPESENGKFVEPVR</sequence>
<feature type="transmembrane region" description="Helical" evidence="7">
    <location>
        <begin position="106"/>
        <end position="128"/>
    </location>
</feature>
<reference evidence="8 9" key="1">
    <citation type="submission" date="2018-06" db="EMBL/GenBank/DDBJ databases">
        <title>Genomic Encyclopedia of Type Strains, Phase IV (KMG-IV): sequencing the most valuable type-strain genomes for metagenomic binning, comparative biology and taxonomic classification.</title>
        <authorList>
            <person name="Goeker M."/>
        </authorList>
    </citation>
    <scope>NUCLEOTIDE SEQUENCE [LARGE SCALE GENOMIC DNA]</scope>
    <source>
        <strain evidence="8 9">DSM 24875</strain>
    </source>
</reference>
<protein>
    <submittedName>
        <fullName evidence="8">Amino acid/amide ABC transporter membrane protein 2 (HAAT family)</fullName>
    </submittedName>
</protein>
<gene>
    <name evidence="8" type="ORF">DFR50_11024</name>
</gene>
<dbReference type="PANTHER" id="PTHR30482">
    <property type="entry name" value="HIGH-AFFINITY BRANCHED-CHAIN AMINO ACID TRANSPORT SYSTEM PERMEASE"/>
    <property type="match status" value="1"/>
</dbReference>
<dbReference type="Pfam" id="PF02653">
    <property type="entry name" value="BPD_transp_2"/>
    <property type="match status" value="1"/>
</dbReference>
<accession>A0A366FHC4</accession>
<feature type="compositionally biased region" description="Basic and acidic residues" evidence="6">
    <location>
        <begin position="353"/>
        <end position="367"/>
    </location>
</feature>
<feature type="transmembrane region" description="Helical" evidence="7">
    <location>
        <begin position="225"/>
        <end position="246"/>
    </location>
</feature>
<feature type="region of interest" description="Disordered" evidence="6">
    <location>
        <begin position="346"/>
        <end position="367"/>
    </location>
</feature>
<comment type="caution">
    <text evidence="8">The sequence shown here is derived from an EMBL/GenBank/DDBJ whole genome shotgun (WGS) entry which is preliminary data.</text>
</comment>
<evidence type="ECO:0000256" key="3">
    <source>
        <dbReference type="ARBA" id="ARBA00022692"/>
    </source>
</evidence>
<evidence type="ECO:0000256" key="1">
    <source>
        <dbReference type="ARBA" id="ARBA00004651"/>
    </source>
</evidence>
<evidence type="ECO:0000313" key="8">
    <source>
        <dbReference type="EMBL" id="RBP14001.1"/>
    </source>
</evidence>
<evidence type="ECO:0000313" key="9">
    <source>
        <dbReference type="Proteomes" id="UP000253529"/>
    </source>
</evidence>
<dbReference type="Proteomes" id="UP000253529">
    <property type="component" value="Unassembled WGS sequence"/>
</dbReference>
<dbReference type="RefSeq" id="WP_245427600.1">
    <property type="nucleotide sequence ID" value="NZ_QNRK01000010.1"/>
</dbReference>
<evidence type="ECO:0000256" key="5">
    <source>
        <dbReference type="ARBA" id="ARBA00023136"/>
    </source>
</evidence>
<keyword evidence="4 7" id="KW-1133">Transmembrane helix</keyword>
<keyword evidence="5 7" id="KW-0472">Membrane</keyword>
<dbReference type="InterPro" id="IPR001851">
    <property type="entry name" value="ABC_transp_permease"/>
</dbReference>
<feature type="transmembrane region" description="Helical" evidence="7">
    <location>
        <begin position="42"/>
        <end position="61"/>
    </location>
</feature>
<dbReference type="EMBL" id="QNRK01000010">
    <property type="protein sequence ID" value="RBP14001.1"/>
    <property type="molecule type" value="Genomic_DNA"/>
</dbReference>
<dbReference type="PANTHER" id="PTHR30482:SF10">
    <property type="entry name" value="HIGH-AFFINITY BRANCHED-CHAIN AMINO ACID TRANSPORT PROTEIN BRAE"/>
    <property type="match status" value="1"/>
</dbReference>
<feature type="transmembrane region" description="Helical" evidence="7">
    <location>
        <begin position="135"/>
        <end position="155"/>
    </location>
</feature>
<keyword evidence="2" id="KW-1003">Cell membrane</keyword>
<dbReference type="GO" id="GO:0005886">
    <property type="term" value="C:plasma membrane"/>
    <property type="evidence" value="ECO:0007669"/>
    <property type="project" value="UniProtKB-SubCell"/>
</dbReference>
<evidence type="ECO:0000256" key="7">
    <source>
        <dbReference type="SAM" id="Phobius"/>
    </source>
</evidence>
<feature type="transmembrane region" description="Helical" evidence="7">
    <location>
        <begin position="175"/>
        <end position="194"/>
    </location>
</feature>
<dbReference type="AlphaFoldDB" id="A0A366FHC4"/>
<keyword evidence="9" id="KW-1185">Reference proteome</keyword>
<comment type="subcellular location">
    <subcellularLocation>
        <location evidence="1">Cell membrane</location>
        <topology evidence="1">Multi-pass membrane protein</topology>
    </subcellularLocation>
</comment>
<dbReference type="CDD" id="cd06581">
    <property type="entry name" value="TM_PBP1_LivM_like"/>
    <property type="match status" value="1"/>
</dbReference>
<feature type="transmembrane region" description="Helical" evidence="7">
    <location>
        <begin position="258"/>
        <end position="288"/>
    </location>
</feature>
<keyword evidence="3 7" id="KW-0812">Transmembrane</keyword>
<name>A0A366FHC4_9HYPH</name>
<organism evidence="8 9">
    <name type="scientific">Roseiarcus fermentans</name>
    <dbReference type="NCBI Taxonomy" id="1473586"/>
    <lineage>
        <taxon>Bacteria</taxon>
        <taxon>Pseudomonadati</taxon>
        <taxon>Pseudomonadota</taxon>
        <taxon>Alphaproteobacteria</taxon>
        <taxon>Hyphomicrobiales</taxon>
        <taxon>Roseiarcaceae</taxon>
        <taxon>Roseiarcus</taxon>
    </lineage>
</organism>
<evidence type="ECO:0000256" key="4">
    <source>
        <dbReference type="ARBA" id="ARBA00022989"/>
    </source>
</evidence>
<proteinExistence type="predicted"/>
<feature type="transmembrane region" description="Helical" evidence="7">
    <location>
        <begin position="12"/>
        <end position="36"/>
    </location>
</feature>
<evidence type="ECO:0000256" key="6">
    <source>
        <dbReference type="SAM" id="MobiDB-lite"/>
    </source>
</evidence>
<dbReference type="InterPro" id="IPR043428">
    <property type="entry name" value="LivM-like"/>
</dbReference>
<dbReference type="GO" id="GO:0015658">
    <property type="term" value="F:branched-chain amino acid transmembrane transporter activity"/>
    <property type="evidence" value="ECO:0007669"/>
    <property type="project" value="InterPro"/>
</dbReference>
<evidence type="ECO:0000256" key="2">
    <source>
        <dbReference type="ARBA" id="ARBA00022475"/>
    </source>
</evidence>